<evidence type="ECO:0000313" key="2">
    <source>
        <dbReference type="EMBL" id="AWI26344.1"/>
    </source>
</evidence>
<gene>
    <name evidence="2" type="ORF">HYN49_10765</name>
</gene>
<evidence type="ECO:0000256" key="1">
    <source>
        <dbReference type="SAM" id="SignalP"/>
    </source>
</evidence>
<dbReference type="EMBL" id="CP029187">
    <property type="protein sequence ID" value="AWI26344.1"/>
    <property type="molecule type" value="Genomic_DNA"/>
</dbReference>
<sequence>MKKITLLFCAFLALPAVAQEHFAGLATSKRVGILNGNMNPSEFANLGSRFEVQIFGLSVNASSNKVGFSDIVNGDDLEALIFSGSEPVDFTTNAEIALPGFAFKALGWGFGISASGHITANVIDVNSDFGRAVTNNDLDATTAAAIITNSGNQRVNATVWGEVGFSAARKIYENEKHRFGGGITLKLLFPGSYANMGAGNFSGNINYGTGSPVLTNGHANVNIAYSGNFAESFTDASDYTSSLFGDLKGMATDIGFDYQWKSGSTYKLKVGAAIKNMGSMTFKSDDNKSTNYTLDMSAGQSLDLSEFENAESLSDVEDVLLSHPEMFTETSETSDFKVKLPTVLNLYADYNIVSKLNVTLFMQQKMNKDDDNKQVASQNIFAITPRVNLAFFEAFLPVSFNEISGTQAGFGFRLSGFYLGSNSILTALGDGKQADAYFGYRFGFL</sequence>
<proteinExistence type="predicted"/>
<organism evidence="2 3">
    <name type="scientific">Flavobacterium pallidum</name>
    <dbReference type="NCBI Taxonomy" id="2172098"/>
    <lineage>
        <taxon>Bacteria</taxon>
        <taxon>Pseudomonadati</taxon>
        <taxon>Bacteroidota</taxon>
        <taxon>Flavobacteriia</taxon>
        <taxon>Flavobacteriales</taxon>
        <taxon>Flavobacteriaceae</taxon>
        <taxon>Flavobacterium</taxon>
    </lineage>
</organism>
<evidence type="ECO:0008006" key="4">
    <source>
        <dbReference type="Google" id="ProtNLM"/>
    </source>
</evidence>
<accession>A0A2S1SIU8</accession>
<feature type="signal peptide" evidence="1">
    <location>
        <begin position="1"/>
        <end position="18"/>
    </location>
</feature>
<reference evidence="2 3" key="1">
    <citation type="submission" date="2018-05" db="EMBL/GenBank/DDBJ databases">
        <title>Genome sequencing of Flavobacterium sp. HYN0049.</title>
        <authorList>
            <person name="Yi H."/>
            <person name="Baek C."/>
        </authorList>
    </citation>
    <scope>NUCLEOTIDE SEQUENCE [LARGE SCALE GENOMIC DNA]</scope>
    <source>
        <strain evidence="2 3">HYN0049</strain>
    </source>
</reference>
<feature type="chain" id="PRO_5015589591" description="DUF5723 domain-containing protein" evidence="1">
    <location>
        <begin position="19"/>
        <end position="445"/>
    </location>
</feature>
<dbReference type="AlphaFoldDB" id="A0A2S1SIU8"/>
<name>A0A2S1SIU8_9FLAO</name>
<keyword evidence="3" id="KW-1185">Reference proteome</keyword>
<dbReference type="KEGG" id="fpal:HYN49_10765"/>
<evidence type="ECO:0000313" key="3">
    <source>
        <dbReference type="Proteomes" id="UP000244937"/>
    </source>
</evidence>
<keyword evidence="1" id="KW-0732">Signal</keyword>
<dbReference type="Proteomes" id="UP000244937">
    <property type="component" value="Chromosome"/>
</dbReference>
<dbReference type="RefSeq" id="WP_108904122.1">
    <property type="nucleotide sequence ID" value="NZ_CP029187.1"/>
</dbReference>
<protein>
    <recommendedName>
        <fullName evidence="4">DUF5723 domain-containing protein</fullName>
    </recommendedName>
</protein>
<dbReference type="OrthoDB" id="9805336at2"/>